<dbReference type="AlphaFoldDB" id="A0A383WN09"/>
<comment type="function">
    <text evidence="8">Involved in unsaturated fatty acids biosynthesis. Catalyzes the dehydration of short chain beta-hydroxyacyl-ACPs and long chain saturated and unsaturated beta-hydroxyacyl-ACPs.</text>
</comment>
<dbReference type="PANTHER" id="PTHR30272:SF1">
    <property type="entry name" value="3-HYDROXYACYL-[ACYL-CARRIER-PROTEIN] DEHYDRATASE"/>
    <property type="match status" value="1"/>
</dbReference>
<dbReference type="FunFam" id="3.10.129.10:FF:000001">
    <property type="entry name" value="3-hydroxyacyl-[acyl-carrier-protein] dehydratase FabZ"/>
    <property type="match status" value="1"/>
</dbReference>
<dbReference type="EMBL" id="FNXT01000665">
    <property type="protein sequence ID" value="SZX65866.1"/>
    <property type="molecule type" value="Genomic_DNA"/>
</dbReference>
<protein>
    <recommendedName>
        <fullName evidence="2">3-hydroxyacyl-[acyl-carrier-protein] dehydratase</fullName>
        <ecNumber evidence="2">4.2.1.59</ecNumber>
    </recommendedName>
</protein>
<proteinExistence type="inferred from homology"/>
<evidence type="ECO:0000313" key="10">
    <source>
        <dbReference type="EMBL" id="SZX78830.1"/>
    </source>
</evidence>
<dbReference type="InterPro" id="IPR029069">
    <property type="entry name" value="HotDog_dom_sf"/>
</dbReference>
<evidence type="ECO:0000313" key="9">
    <source>
        <dbReference type="EMBL" id="SZX65866.1"/>
    </source>
</evidence>
<keyword evidence="4" id="KW-0444">Lipid biosynthesis</keyword>
<keyword evidence="11" id="KW-1185">Reference proteome</keyword>
<dbReference type="NCBIfam" id="TIGR01750">
    <property type="entry name" value="fabZ"/>
    <property type="match status" value="1"/>
</dbReference>
<evidence type="ECO:0000256" key="3">
    <source>
        <dbReference type="ARBA" id="ARBA00022490"/>
    </source>
</evidence>
<evidence type="ECO:0000256" key="1">
    <source>
        <dbReference type="ARBA" id="ARBA00004496"/>
    </source>
</evidence>
<evidence type="ECO:0000313" key="11">
    <source>
        <dbReference type="Proteomes" id="UP000256970"/>
    </source>
</evidence>
<dbReference type="CDD" id="cd01288">
    <property type="entry name" value="FabZ"/>
    <property type="match status" value="1"/>
</dbReference>
<dbReference type="SUPFAM" id="SSF54637">
    <property type="entry name" value="Thioesterase/thiol ester dehydrase-isomerase"/>
    <property type="match status" value="1"/>
</dbReference>
<dbReference type="PANTHER" id="PTHR30272">
    <property type="entry name" value="3-HYDROXYACYL-[ACYL-CARRIER-PROTEIN] DEHYDRATASE"/>
    <property type="match status" value="1"/>
</dbReference>
<evidence type="ECO:0000256" key="5">
    <source>
        <dbReference type="ARBA" id="ARBA00022556"/>
    </source>
</evidence>
<dbReference type="GO" id="GO:0006633">
    <property type="term" value="P:fatty acid biosynthetic process"/>
    <property type="evidence" value="ECO:0007669"/>
    <property type="project" value="InterPro"/>
</dbReference>
<dbReference type="HAMAP" id="MF_00406">
    <property type="entry name" value="FabZ"/>
    <property type="match status" value="1"/>
</dbReference>
<gene>
    <name evidence="10" type="ORF">BQ4739_LOCUS19136</name>
    <name evidence="9" type="ORF">BQ4739_LOCUS6330</name>
</gene>
<dbReference type="Pfam" id="PF07977">
    <property type="entry name" value="FabA"/>
    <property type="match status" value="1"/>
</dbReference>
<keyword evidence="7" id="KW-0456">Lyase</keyword>
<reference evidence="10 11" key="1">
    <citation type="submission" date="2016-10" db="EMBL/GenBank/DDBJ databases">
        <authorList>
            <person name="Cai Z."/>
        </authorList>
    </citation>
    <scope>NUCLEOTIDE SEQUENCE [LARGE SCALE GENOMIC DNA]</scope>
</reference>
<dbReference type="Gene3D" id="3.10.129.10">
    <property type="entry name" value="Hotdog Thioesterase"/>
    <property type="match status" value="1"/>
</dbReference>
<keyword evidence="6" id="KW-0443">Lipid metabolism</keyword>
<dbReference type="InterPro" id="IPR010084">
    <property type="entry name" value="FabZ"/>
</dbReference>
<dbReference type="InterPro" id="IPR013114">
    <property type="entry name" value="FabA_FabZ"/>
</dbReference>
<sequence>MAALQQKTLTGPCTARRGAFTASRVAVRPQRRAAVAVRAESEAAAPAAAGAEKSMSYFKPVLDIEAIKGVLPHRYPFLLVDRVVEIEYGKHAVGYKNITVNDQFFNGHFPERAIMPGVLQIEAMAQLGGLVMLDPANQEAKEQFFFGGIEGCRFRRPVVPGDTLMMRVEVTKYNKRFGIVKMNAKGYVGPDLAVEADLTLAMGKAS</sequence>
<keyword evidence="3" id="KW-0963">Cytoplasm</keyword>
<dbReference type="Proteomes" id="UP000256970">
    <property type="component" value="Unassembled WGS sequence"/>
</dbReference>
<evidence type="ECO:0000256" key="2">
    <source>
        <dbReference type="ARBA" id="ARBA00013167"/>
    </source>
</evidence>
<dbReference type="OrthoDB" id="4155at2759"/>
<dbReference type="STRING" id="3088.A0A383WN09"/>
<dbReference type="GO" id="GO:0005737">
    <property type="term" value="C:cytoplasm"/>
    <property type="evidence" value="ECO:0007669"/>
    <property type="project" value="UniProtKB-SubCell"/>
</dbReference>
<name>A0A383WN09_TETOB</name>
<organism evidence="10 11">
    <name type="scientific">Tetradesmus obliquus</name>
    <name type="common">Green alga</name>
    <name type="synonym">Acutodesmus obliquus</name>
    <dbReference type="NCBI Taxonomy" id="3088"/>
    <lineage>
        <taxon>Eukaryota</taxon>
        <taxon>Viridiplantae</taxon>
        <taxon>Chlorophyta</taxon>
        <taxon>core chlorophytes</taxon>
        <taxon>Chlorophyceae</taxon>
        <taxon>CS clade</taxon>
        <taxon>Sphaeropleales</taxon>
        <taxon>Scenedesmaceae</taxon>
        <taxon>Tetradesmus</taxon>
    </lineage>
</organism>
<dbReference type="NCBIfam" id="NF000582">
    <property type="entry name" value="PRK00006.1"/>
    <property type="match status" value="1"/>
</dbReference>
<evidence type="ECO:0000256" key="7">
    <source>
        <dbReference type="ARBA" id="ARBA00023239"/>
    </source>
</evidence>
<dbReference type="GO" id="GO:0009245">
    <property type="term" value="P:lipid A biosynthetic process"/>
    <property type="evidence" value="ECO:0007669"/>
    <property type="project" value="UniProtKB-KW"/>
</dbReference>
<comment type="subcellular location">
    <subcellularLocation>
        <location evidence="1">Cytoplasm</location>
    </subcellularLocation>
</comment>
<evidence type="ECO:0000256" key="4">
    <source>
        <dbReference type="ARBA" id="ARBA00022516"/>
    </source>
</evidence>
<dbReference type="EC" id="4.2.1.59" evidence="2"/>
<accession>A0A383WN09</accession>
<evidence type="ECO:0000256" key="6">
    <source>
        <dbReference type="ARBA" id="ARBA00023098"/>
    </source>
</evidence>
<dbReference type="EMBL" id="FNXT01001343">
    <property type="protein sequence ID" value="SZX78830.1"/>
    <property type="molecule type" value="Genomic_DNA"/>
</dbReference>
<dbReference type="GO" id="GO:0016020">
    <property type="term" value="C:membrane"/>
    <property type="evidence" value="ECO:0007669"/>
    <property type="project" value="GOC"/>
</dbReference>
<dbReference type="GO" id="GO:0019171">
    <property type="term" value="F:(3R)-hydroxyacyl-[acyl-carrier-protein] dehydratase activity"/>
    <property type="evidence" value="ECO:0007669"/>
    <property type="project" value="UniProtKB-EC"/>
</dbReference>
<evidence type="ECO:0000256" key="8">
    <source>
        <dbReference type="ARBA" id="ARBA00025049"/>
    </source>
</evidence>
<keyword evidence="5" id="KW-0441">Lipid A biosynthesis</keyword>